<organism evidence="2 3">
    <name type="scientific">Pristionchus entomophagus</name>
    <dbReference type="NCBI Taxonomy" id="358040"/>
    <lineage>
        <taxon>Eukaryota</taxon>
        <taxon>Metazoa</taxon>
        <taxon>Ecdysozoa</taxon>
        <taxon>Nematoda</taxon>
        <taxon>Chromadorea</taxon>
        <taxon>Rhabditida</taxon>
        <taxon>Rhabditina</taxon>
        <taxon>Diplogasteromorpha</taxon>
        <taxon>Diplogasteroidea</taxon>
        <taxon>Neodiplogasteridae</taxon>
        <taxon>Pristionchus</taxon>
    </lineage>
</organism>
<reference evidence="2" key="1">
    <citation type="submission" date="2023-10" db="EMBL/GenBank/DDBJ databases">
        <title>Genome assembly of Pristionchus species.</title>
        <authorList>
            <person name="Yoshida K."/>
            <person name="Sommer R.J."/>
        </authorList>
    </citation>
    <scope>NUCLEOTIDE SEQUENCE</scope>
    <source>
        <strain evidence="2">RS0144</strain>
    </source>
</reference>
<gene>
    <name evidence="2" type="ORF">PENTCL1PPCAC_29458</name>
</gene>
<dbReference type="InterPro" id="IPR036259">
    <property type="entry name" value="MFS_trans_sf"/>
</dbReference>
<evidence type="ECO:0000256" key="1">
    <source>
        <dbReference type="SAM" id="Phobius"/>
    </source>
</evidence>
<dbReference type="PANTHER" id="PTHR45757">
    <property type="entry name" value="PROTEIN CBG23364-RELATED"/>
    <property type="match status" value="1"/>
</dbReference>
<comment type="caution">
    <text evidence="2">The sequence shown here is derived from an EMBL/GenBank/DDBJ whole genome shotgun (WGS) entry which is preliminary data.</text>
</comment>
<dbReference type="EMBL" id="BTSX01000006">
    <property type="protein sequence ID" value="GMT07284.1"/>
    <property type="molecule type" value="Genomic_DNA"/>
</dbReference>
<proteinExistence type="predicted"/>
<keyword evidence="1" id="KW-0472">Membrane</keyword>
<protein>
    <recommendedName>
        <fullName evidence="4">Membrane transporter</fullName>
    </recommendedName>
</protein>
<accession>A0AAV5UN00</accession>
<dbReference type="Proteomes" id="UP001432027">
    <property type="component" value="Unassembled WGS sequence"/>
</dbReference>
<dbReference type="GO" id="GO:0016020">
    <property type="term" value="C:membrane"/>
    <property type="evidence" value="ECO:0007669"/>
    <property type="project" value="TreeGrafter"/>
</dbReference>
<dbReference type="AlphaFoldDB" id="A0AAV5UN00"/>
<keyword evidence="1" id="KW-0812">Transmembrane</keyword>
<feature type="transmembrane region" description="Helical" evidence="1">
    <location>
        <begin position="12"/>
        <end position="35"/>
    </location>
</feature>
<evidence type="ECO:0000313" key="2">
    <source>
        <dbReference type="EMBL" id="GMT07284.1"/>
    </source>
</evidence>
<feature type="transmembrane region" description="Helical" evidence="1">
    <location>
        <begin position="60"/>
        <end position="86"/>
    </location>
</feature>
<keyword evidence="1" id="KW-1133">Transmembrane helix</keyword>
<keyword evidence="3" id="KW-1185">Reference proteome</keyword>
<evidence type="ECO:0000313" key="3">
    <source>
        <dbReference type="Proteomes" id="UP001432027"/>
    </source>
</evidence>
<sequence length="165" mass="17695">MKQHWKIPHLRYVIVLVGTFAASSGISCSFAYNFAVVCNVNQSTDIRAVYERSPSNSRVMYFPTAITNLIYSAFPAANMLAIFGLIALGGRVSMRNQVIIGSVISTLATALIPVAFDIWPTSTFILKLIQGAAAGPLIPMAGHVFSSYSQVGIFITMATAGPLCD</sequence>
<dbReference type="SUPFAM" id="SSF103473">
    <property type="entry name" value="MFS general substrate transporter"/>
    <property type="match status" value="1"/>
</dbReference>
<evidence type="ECO:0008006" key="4">
    <source>
        <dbReference type="Google" id="ProtNLM"/>
    </source>
</evidence>
<feature type="transmembrane region" description="Helical" evidence="1">
    <location>
        <begin position="98"/>
        <end position="119"/>
    </location>
</feature>
<name>A0AAV5UN00_9BILA</name>
<dbReference type="PROSITE" id="PS51257">
    <property type="entry name" value="PROKAR_LIPOPROTEIN"/>
    <property type="match status" value="1"/>
</dbReference>